<comment type="caution">
    <text evidence="3">The sequence shown here is derived from an EMBL/GenBank/DDBJ whole genome shotgun (WGS) entry which is preliminary data.</text>
</comment>
<reference evidence="3" key="1">
    <citation type="submission" date="2023-07" db="EMBL/GenBank/DDBJ databases">
        <title>Functional and genomic diversity of the sorghum phyllosphere microbiome.</title>
        <authorList>
            <person name="Shade A."/>
        </authorList>
    </citation>
    <scope>NUCLEOTIDE SEQUENCE</scope>
    <source>
        <strain evidence="3">SORGH_AS_1067</strain>
    </source>
</reference>
<dbReference type="AlphaFoldDB" id="A0AAJ1U2R1"/>
<evidence type="ECO:0000313" key="4">
    <source>
        <dbReference type="Proteomes" id="UP001239215"/>
    </source>
</evidence>
<dbReference type="Proteomes" id="UP001239215">
    <property type="component" value="Unassembled WGS sequence"/>
</dbReference>
<proteinExistence type="predicted"/>
<keyword evidence="1" id="KW-1133">Transmembrane helix</keyword>
<gene>
    <name evidence="3" type="ORF">QE405_003588</name>
</gene>
<protein>
    <submittedName>
        <fullName evidence="3">Uncharacterized protein</fullName>
    </submittedName>
</protein>
<evidence type="ECO:0000256" key="2">
    <source>
        <dbReference type="SAM" id="SignalP"/>
    </source>
</evidence>
<dbReference type="EMBL" id="JAUTAN010000001">
    <property type="protein sequence ID" value="MDQ1106304.1"/>
    <property type="molecule type" value="Genomic_DNA"/>
</dbReference>
<accession>A0AAJ1U2R1</accession>
<feature type="signal peptide" evidence="2">
    <location>
        <begin position="1"/>
        <end position="38"/>
    </location>
</feature>
<name>A0AAJ1U2R1_9ACTN</name>
<keyword evidence="1" id="KW-0472">Membrane</keyword>
<feature type="transmembrane region" description="Helical" evidence="1">
    <location>
        <begin position="196"/>
        <end position="218"/>
    </location>
</feature>
<keyword evidence="2" id="KW-0732">Signal</keyword>
<evidence type="ECO:0000313" key="3">
    <source>
        <dbReference type="EMBL" id="MDQ1106304.1"/>
    </source>
</evidence>
<feature type="chain" id="PRO_5042494746" evidence="2">
    <location>
        <begin position="39"/>
        <end position="225"/>
    </location>
</feature>
<organism evidence="3 4">
    <name type="scientific">Nocardioides zeae</name>
    <dbReference type="NCBI Taxonomy" id="1457234"/>
    <lineage>
        <taxon>Bacteria</taxon>
        <taxon>Bacillati</taxon>
        <taxon>Actinomycetota</taxon>
        <taxon>Actinomycetes</taxon>
        <taxon>Propionibacteriales</taxon>
        <taxon>Nocardioidaceae</taxon>
        <taxon>Nocardioides</taxon>
    </lineage>
</organism>
<keyword evidence="1" id="KW-0812">Transmembrane</keyword>
<evidence type="ECO:0000256" key="1">
    <source>
        <dbReference type="SAM" id="Phobius"/>
    </source>
</evidence>
<dbReference type="RefSeq" id="WP_307203311.1">
    <property type="nucleotide sequence ID" value="NZ_JAUTAN010000001.1"/>
</dbReference>
<sequence>MNDRPARRHRVAGAVVAVTGGLLLAPAAVGATAVPTYAAAPASACDGTLEDQVAAADSVVVGIVTDVAAATTEGGPTTPGTSGVADSVPLDVRLDVERVLAGDLAPREVQVAVGADATGKGMPPEAGVRYVVLLGAATDAETGVLAAETCSFLSTGQLTAVEEVIAQGEQPDVAAPAEVTWSDVSDGDTGPSAAGLALPGLLLAAIGVFGLAGTALLARITGRRR</sequence>